<evidence type="ECO:0000256" key="15">
    <source>
        <dbReference type="SAM" id="Phobius"/>
    </source>
</evidence>
<evidence type="ECO:0000313" key="17">
    <source>
        <dbReference type="EMBL" id="CAB4715099.1"/>
    </source>
</evidence>
<dbReference type="InterPro" id="IPR028987">
    <property type="entry name" value="ATP_synth_B-like_membr_sf"/>
</dbReference>
<keyword evidence="4" id="KW-0813">Transport</keyword>
<keyword evidence="10" id="KW-0406">Ion transport</keyword>
<accession>A0A6J6N9T6</accession>
<dbReference type="EMBL" id="CAEZXD010000039">
    <property type="protein sequence ID" value="CAB4681595.1"/>
    <property type="molecule type" value="Genomic_DNA"/>
</dbReference>
<proteinExistence type="inferred from homology"/>
<dbReference type="EMBL" id="CAEZYD010000016">
    <property type="protein sequence ID" value="CAB4715099.1"/>
    <property type="molecule type" value="Genomic_DNA"/>
</dbReference>
<keyword evidence="14" id="KW-0175">Coiled coil</keyword>
<evidence type="ECO:0000256" key="8">
    <source>
        <dbReference type="ARBA" id="ARBA00022781"/>
    </source>
</evidence>
<dbReference type="EMBL" id="CAFBNU010000015">
    <property type="protein sequence ID" value="CAB4967578.1"/>
    <property type="molecule type" value="Genomic_DNA"/>
</dbReference>
<keyword evidence="6" id="KW-0138">CF(0)</keyword>
<evidence type="ECO:0000256" key="14">
    <source>
        <dbReference type="SAM" id="Coils"/>
    </source>
</evidence>
<keyword evidence="5" id="KW-1003">Cell membrane</keyword>
<evidence type="ECO:0000313" key="18">
    <source>
        <dbReference type="EMBL" id="CAB4827118.1"/>
    </source>
</evidence>
<dbReference type="EMBL" id="CAFAAZ010000015">
    <property type="protein sequence ID" value="CAB4827118.1"/>
    <property type="molecule type" value="Genomic_DNA"/>
</dbReference>
<evidence type="ECO:0000256" key="9">
    <source>
        <dbReference type="ARBA" id="ARBA00022989"/>
    </source>
</evidence>
<evidence type="ECO:0000256" key="5">
    <source>
        <dbReference type="ARBA" id="ARBA00022475"/>
    </source>
</evidence>
<evidence type="ECO:0000313" key="19">
    <source>
        <dbReference type="EMBL" id="CAB4837804.1"/>
    </source>
</evidence>
<dbReference type="GO" id="GO:0045259">
    <property type="term" value="C:proton-transporting ATP synthase complex"/>
    <property type="evidence" value="ECO:0007669"/>
    <property type="project" value="UniProtKB-KW"/>
</dbReference>
<comment type="function">
    <text evidence="13">F(1)F(0) ATP synthase produces ATP from ADP in the presence of a proton or sodium gradient. F-type ATPases consist of two structural domains, F(1) containing the extramembraneous catalytic core and F(0) containing the membrane proton channel, linked together by a central stalk and a peripheral stalk. During catalysis, ATP synthesis in the catalytic domain of F(1) is coupled via a rotary mechanism of the central stalk subunits to proton translocation.</text>
</comment>
<feature type="coiled-coil region" evidence="14">
    <location>
        <begin position="62"/>
        <end position="96"/>
    </location>
</feature>
<dbReference type="Gene3D" id="1.20.5.620">
    <property type="entry name" value="F1F0 ATP synthase subunit B, membrane domain"/>
    <property type="match status" value="1"/>
</dbReference>
<keyword evidence="9 15" id="KW-1133">Transmembrane helix</keyword>
<name>A0A6J6N9T6_9ZZZZ</name>
<keyword evidence="11 15" id="KW-0472">Membrane</keyword>
<dbReference type="PANTHER" id="PTHR33445">
    <property type="entry name" value="ATP SYNTHASE SUBUNIT B', CHLOROPLASTIC"/>
    <property type="match status" value="1"/>
</dbReference>
<dbReference type="InterPro" id="IPR050059">
    <property type="entry name" value="ATP_synthase_B_chain"/>
</dbReference>
<comment type="similarity">
    <text evidence="3">Belongs to the ATPase B chain family.</text>
</comment>
<dbReference type="EMBL" id="CAFBPT010000013">
    <property type="protein sequence ID" value="CAB5032865.1"/>
    <property type="molecule type" value="Genomic_DNA"/>
</dbReference>
<evidence type="ECO:0000256" key="12">
    <source>
        <dbReference type="ARBA" id="ARBA00023310"/>
    </source>
</evidence>
<feature type="transmembrane region" description="Helical" evidence="15">
    <location>
        <begin position="23"/>
        <end position="39"/>
    </location>
</feature>
<evidence type="ECO:0000256" key="1">
    <source>
        <dbReference type="ARBA" id="ARBA00004167"/>
    </source>
</evidence>
<protein>
    <submittedName>
        <fullName evidence="16">Unannotated protein</fullName>
    </submittedName>
</protein>
<dbReference type="SUPFAM" id="SSF81573">
    <property type="entry name" value="F1F0 ATP synthase subunit B, membrane domain"/>
    <property type="match status" value="1"/>
</dbReference>
<evidence type="ECO:0000256" key="13">
    <source>
        <dbReference type="ARBA" id="ARBA00025198"/>
    </source>
</evidence>
<sequence>MSKLLLIRASAEAAPSPVIPNVAEIIVGLIAFSILFILLRTKAVPKFEKAYSDRTDAIQGGLERAEVAQREAEIALKKYNEQLSDARGEAAKIREDARAQGAAIIEELRTKAQEESARITAAAVAAIEAERQQALNSLRNEVGTLATDLASKIVGEALDDQVRQSRIVDRFLSDMEKSK</sequence>
<evidence type="ECO:0000256" key="6">
    <source>
        <dbReference type="ARBA" id="ARBA00022547"/>
    </source>
</evidence>
<dbReference type="GO" id="GO:0046961">
    <property type="term" value="F:proton-transporting ATPase activity, rotational mechanism"/>
    <property type="evidence" value="ECO:0007669"/>
    <property type="project" value="TreeGrafter"/>
</dbReference>
<gene>
    <name evidence="16" type="ORF">UFOPK2343_01154</name>
    <name evidence="17" type="ORF">UFOPK2652_01051</name>
    <name evidence="18" type="ORF">UFOPK3128_01245</name>
    <name evidence="19" type="ORF">UFOPK3227_00830</name>
    <name evidence="20" type="ORF">UFOPK3511_01083</name>
    <name evidence="21" type="ORF">UFOPK3880_01180</name>
    <name evidence="22" type="ORF">UFOPK4146_01202</name>
</gene>
<evidence type="ECO:0000313" key="21">
    <source>
        <dbReference type="EMBL" id="CAB4967578.1"/>
    </source>
</evidence>
<keyword evidence="7 15" id="KW-0812">Transmembrane</keyword>
<dbReference type="EMBL" id="CAFBMA010000014">
    <property type="protein sequence ID" value="CAB4901748.1"/>
    <property type="molecule type" value="Genomic_DNA"/>
</dbReference>
<dbReference type="EMBL" id="CAFAHD010000101">
    <property type="protein sequence ID" value="CAB4837804.1"/>
    <property type="molecule type" value="Genomic_DNA"/>
</dbReference>
<dbReference type="InterPro" id="IPR005864">
    <property type="entry name" value="ATP_synth_F0_bsu_bac"/>
</dbReference>
<dbReference type="InterPro" id="IPR002146">
    <property type="entry name" value="ATP_synth_b/b'su_bac/chlpt"/>
</dbReference>
<dbReference type="Pfam" id="PF00430">
    <property type="entry name" value="ATP-synt_B"/>
    <property type="match status" value="1"/>
</dbReference>
<evidence type="ECO:0000256" key="2">
    <source>
        <dbReference type="ARBA" id="ARBA00004308"/>
    </source>
</evidence>
<dbReference type="NCBIfam" id="TIGR01144">
    <property type="entry name" value="ATP_synt_b"/>
    <property type="match status" value="1"/>
</dbReference>
<dbReference type="PANTHER" id="PTHR33445:SF1">
    <property type="entry name" value="ATP SYNTHASE SUBUNIT B"/>
    <property type="match status" value="1"/>
</dbReference>
<evidence type="ECO:0000313" key="22">
    <source>
        <dbReference type="EMBL" id="CAB5032865.1"/>
    </source>
</evidence>
<dbReference type="GO" id="GO:0012505">
    <property type="term" value="C:endomembrane system"/>
    <property type="evidence" value="ECO:0007669"/>
    <property type="project" value="UniProtKB-SubCell"/>
</dbReference>
<dbReference type="NCBIfam" id="NF004412">
    <property type="entry name" value="PRK05759.1-3"/>
    <property type="match status" value="1"/>
</dbReference>
<dbReference type="AlphaFoldDB" id="A0A6J6N9T6"/>
<evidence type="ECO:0000256" key="11">
    <source>
        <dbReference type="ARBA" id="ARBA00023136"/>
    </source>
</evidence>
<organism evidence="16">
    <name type="scientific">freshwater metagenome</name>
    <dbReference type="NCBI Taxonomy" id="449393"/>
    <lineage>
        <taxon>unclassified sequences</taxon>
        <taxon>metagenomes</taxon>
        <taxon>ecological metagenomes</taxon>
    </lineage>
</organism>
<dbReference type="HAMAP" id="MF_01398">
    <property type="entry name" value="ATP_synth_b_bprime"/>
    <property type="match status" value="1"/>
</dbReference>
<comment type="subcellular location">
    <subcellularLocation>
        <location evidence="2">Endomembrane system</location>
    </subcellularLocation>
    <subcellularLocation>
        <location evidence="1">Membrane</location>
        <topology evidence="1">Single-pass membrane protein</topology>
    </subcellularLocation>
</comment>
<evidence type="ECO:0000313" key="16">
    <source>
        <dbReference type="EMBL" id="CAB4681595.1"/>
    </source>
</evidence>
<reference evidence="16" key="1">
    <citation type="submission" date="2020-05" db="EMBL/GenBank/DDBJ databases">
        <authorList>
            <person name="Chiriac C."/>
            <person name="Salcher M."/>
            <person name="Ghai R."/>
            <person name="Kavagutti S V."/>
        </authorList>
    </citation>
    <scope>NUCLEOTIDE SEQUENCE</scope>
</reference>
<keyword evidence="8" id="KW-0375">Hydrogen ion transport</keyword>
<evidence type="ECO:0000256" key="4">
    <source>
        <dbReference type="ARBA" id="ARBA00022448"/>
    </source>
</evidence>
<evidence type="ECO:0000256" key="3">
    <source>
        <dbReference type="ARBA" id="ARBA00005513"/>
    </source>
</evidence>
<dbReference type="CDD" id="cd06503">
    <property type="entry name" value="ATP-synt_Fo_b"/>
    <property type="match status" value="1"/>
</dbReference>
<evidence type="ECO:0000313" key="20">
    <source>
        <dbReference type="EMBL" id="CAB4901748.1"/>
    </source>
</evidence>
<dbReference type="GO" id="GO:0015986">
    <property type="term" value="P:proton motive force-driven ATP synthesis"/>
    <property type="evidence" value="ECO:0007669"/>
    <property type="project" value="InterPro"/>
</dbReference>
<evidence type="ECO:0000256" key="7">
    <source>
        <dbReference type="ARBA" id="ARBA00022692"/>
    </source>
</evidence>
<keyword evidence="12" id="KW-0066">ATP synthesis</keyword>
<evidence type="ECO:0000256" key="10">
    <source>
        <dbReference type="ARBA" id="ARBA00023065"/>
    </source>
</evidence>